<evidence type="ECO:0000313" key="2">
    <source>
        <dbReference type="EMBL" id="TKW60657.1"/>
    </source>
</evidence>
<sequence length="215" mass="23697">MLKSMRIFACSCAVLVGLAPLAASAGQVLVTPDNFPKECSDDIFDNTAYSGPVSVYTVRNLRQDKNDPYQIQFQISDSKTIVFKTAFLRDLDDETIQQVDGYLKKKKGLFVAFIQPGTAHLGPEGALPVSSPESRLDFFLIASISMGNGNPPMCSYLSQPAGLPQEAYQHMPERIQLLMNWVKDAMTKDMANAFAAFTTKQQNTPDLVADDDVFK</sequence>
<dbReference type="AlphaFoldDB" id="A0A6N4R926"/>
<accession>A0A6N4R926</accession>
<reference evidence="2 3" key="1">
    <citation type="journal article" date="2017" name="Nat. Commun.">
        <title>In situ click chemistry generation of cyclooxygenase-2 inhibitors.</title>
        <authorList>
            <person name="Bhardwaj A."/>
            <person name="Kaur J."/>
            <person name="Wuest M."/>
            <person name="Wuest F."/>
        </authorList>
    </citation>
    <scope>NUCLEOTIDE SEQUENCE [LARGE SCALE GENOMIC DNA]</scope>
    <source>
        <strain evidence="2">S2_018_000_R2_106</strain>
    </source>
</reference>
<dbReference type="Proteomes" id="UP000320948">
    <property type="component" value="Unassembled WGS sequence"/>
</dbReference>
<gene>
    <name evidence="2" type="ORF">DI628_07090</name>
</gene>
<evidence type="ECO:0000256" key="1">
    <source>
        <dbReference type="SAM" id="SignalP"/>
    </source>
</evidence>
<protein>
    <submittedName>
        <fullName evidence="2">Uncharacterized protein</fullName>
    </submittedName>
</protein>
<feature type="signal peptide" evidence="1">
    <location>
        <begin position="1"/>
        <end position="25"/>
    </location>
</feature>
<keyword evidence="1" id="KW-0732">Signal</keyword>
<dbReference type="EMBL" id="VAFM01000002">
    <property type="protein sequence ID" value="TKW60657.1"/>
    <property type="molecule type" value="Genomic_DNA"/>
</dbReference>
<name>A0A6N4R926_BLAVI</name>
<organism evidence="2 3">
    <name type="scientific">Blastochloris viridis</name>
    <name type="common">Rhodopseudomonas viridis</name>
    <dbReference type="NCBI Taxonomy" id="1079"/>
    <lineage>
        <taxon>Bacteria</taxon>
        <taxon>Pseudomonadati</taxon>
        <taxon>Pseudomonadota</taxon>
        <taxon>Alphaproteobacteria</taxon>
        <taxon>Hyphomicrobiales</taxon>
        <taxon>Blastochloridaceae</taxon>
        <taxon>Blastochloris</taxon>
    </lineage>
</organism>
<comment type="caution">
    <text evidence="2">The sequence shown here is derived from an EMBL/GenBank/DDBJ whole genome shotgun (WGS) entry which is preliminary data.</text>
</comment>
<evidence type="ECO:0000313" key="3">
    <source>
        <dbReference type="Proteomes" id="UP000320948"/>
    </source>
</evidence>
<feature type="chain" id="PRO_5026810046" evidence="1">
    <location>
        <begin position="26"/>
        <end position="215"/>
    </location>
</feature>
<proteinExistence type="predicted"/>